<evidence type="ECO:0000313" key="1">
    <source>
        <dbReference type="EMBL" id="KAH8689677.1"/>
    </source>
</evidence>
<proteinExistence type="predicted"/>
<sequence length="410" mass="47900">MTSSFSRLPLEVLIIVLQHAPDLPTIYKFICASASANAAFEISPSHILDNVIERSIPEFKHLARMVAILGSFSASSLHLTFKNLVDKYKNLPKDMLTTAPASFAFEAGTPGPRYLVLTGYRIEILQHICFVSLLQNIHEAAAWWPPSWAEKVIYPDLKTDDYRFSQYSAVIQHINPCIGPDLRSYKNVCHEVEEMKCVLAATYDFLSYTDDLYHLFTPFTSTSRDPHNFHIKKWTSSTISEETSHWRFEEPKPMNGVKDLHNGQHSFCVNSINNGFRLWYWSCWFKDLYERPASKPHSYNPQFPDYLGLCIWDYKRQGYLGLAYMYDGFLDPCLGPLRSPNNRFFTSTRISTRWRDVFMREVVRLPGGQLRWLSKDLEIHIREWDIPERLKDIIDRWRLDYDWGLFELRG</sequence>
<dbReference type="EMBL" id="JAJTJA010000015">
    <property type="protein sequence ID" value="KAH8689677.1"/>
    <property type="molecule type" value="Genomic_DNA"/>
</dbReference>
<dbReference type="AlphaFoldDB" id="A0AAD4KE23"/>
<reference evidence="1" key="1">
    <citation type="submission" date="2021-12" db="EMBL/GenBank/DDBJ databases">
        <title>Convergent genome expansion in fungi linked to evolution of root-endophyte symbiosis.</title>
        <authorList>
            <consortium name="DOE Joint Genome Institute"/>
            <person name="Ke Y.-H."/>
            <person name="Bonito G."/>
            <person name="Liao H.-L."/>
            <person name="Looney B."/>
            <person name="Rojas-Flechas A."/>
            <person name="Nash J."/>
            <person name="Hameed K."/>
            <person name="Schadt C."/>
            <person name="Martin F."/>
            <person name="Crous P.W."/>
            <person name="Miettinen O."/>
            <person name="Magnuson J.K."/>
            <person name="Labbe J."/>
            <person name="Jacobson D."/>
            <person name="Doktycz M.J."/>
            <person name="Veneault-Fourrey C."/>
            <person name="Kuo A."/>
            <person name="Mondo S."/>
            <person name="Calhoun S."/>
            <person name="Riley R."/>
            <person name="Ohm R."/>
            <person name="LaButti K."/>
            <person name="Andreopoulos B."/>
            <person name="Pangilinan J."/>
            <person name="Nolan M."/>
            <person name="Tritt A."/>
            <person name="Clum A."/>
            <person name="Lipzen A."/>
            <person name="Daum C."/>
            <person name="Barry K."/>
            <person name="Grigoriev I.V."/>
            <person name="Vilgalys R."/>
        </authorList>
    </citation>
    <scope>NUCLEOTIDE SEQUENCE</scope>
    <source>
        <strain evidence="1">PMI_201</strain>
    </source>
</reference>
<protein>
    <submittedName>
        <fullName evidence="1">Uncharacterized protein</fullName>
    </submittedName>
</protein>
<dbReference type="Proteomes" id="UP001201262">
    <property type="component" value="Unassembled WGS sequence"/>
</dbReference>
<organism evidence="1 2">
    <name type="scientific">Talaromyces proteolyticus</name>
    <dbReference type="NCBI Taxonomy" id="1131652"/>
    <lineage>
        <taxon>Eukaryota</taxon>
        <taxon>Fungi</taxon>
        <taxon>Dikarya</taxon>
        <taxon>Ascomycota</taxon>
        <taxon>Pezizomycotina</taxon>
        <taxon>Eurotiomycetes</taxon>
        <taxon>Eurotiomycetidae</taxon>
        <taxon>Eurotiales</taxon>
        <taxon>Trichocomaceae</taxon>
        <taxon>Talaromyces</taxon>
        <taxon>Talaromyces sect. Bacilispori</taxon>
    </lineage>
</organism>
<keyword evidence="2" id="KW-1185">Reference proteome</keyword>
<accession>A0AAD4KE23</accession>
<comment type="caution">
    <text evidence="1">The sequence shown here is derived from an EMBL/GenBank/DDBJ whole genome shotgun (WGS) entry which is preliminary data.</text>
</comment>
<evidence type="ECO:0000313" key="2">
    <source>
        <dbReference type="Proteomes" id="UP001201262"/>
    </source>
</evidence>
<gene>
    <name evidence="1" type="ORF">BGW36DRAFT_441999</name>
</gene>
<dbReference type="GeneID" id="70251851"/>
<name>A0AAD4KE23_9EURO</name>
<dbReference type="RefSeq" id="XP_046066031.1">
    <property type="nucleotide sequence ID" value="XM_046221564.1"/>
</dbReference>